<organism evidence="1 2">
    <name type="scientific">Ramularia collo-cygni</name>
    <dbReference type="NCBI Taxonomy" id="112498"/>
    <lineage>
        <taxon>Eukaryota</taxon>
        <taxon>Fungi</taxon>
        <taxon>Dikarya</taxon>
        <taxon>Ascomycota</taxon>
        <taxon>Pezizomycotina</taxon>
        <taxon>Dothideomycetes</taxon>
        <taxon>Dothideomycetidae</taxon>
        <taxon>Mycosphaerellales</taxon>
        <taxon>Mycosphaerellaceae</taxon>
        <taxon>Ramularia</taxon>
    </lineage>
</organism>
<dbReference type="EMBL" id="FJUY01000012">
    <property type="protein sequence ID" value="CZT21692.1"/>
    <property type="molecule type" value="Genomic_DNA"/>
</dbReference>
<dbReference type="Proteomes" id="UP000225277">
    <property type="component" value="Unassembled WGS sequence"/>
</dbReference>
<dbReference type="GeneID" id="35602672"/>
<proteinExistence type="predicted"/>
<protein>
    <submittedName>
        <fullName evidence="1">Uncharacterized protein</fullName>
    </submittedName>
</protein>
<dbReference type="AlphaFoldDB" id="A0A2D3UVE9"/>
<gene>
    <name evidence="1" type="ORF">RCC_07557</name>
</gene>
<keyword evidence="2" id="KW-1185">Reference proteome</keyword>
<evidence type="ECO:0000313" key="1">
    <source>
        <dbReference type="EMBL" id="CZT21692.1"/>
    </source>
</evidence>
<evidence type="ECO:0000313" key="2">
    <source>
        <dbReference type="Proteomes" id="UP000225277"/>
    </source>
</evidence>
<sequence length="33" mass="3715">MSVACRPSFGLRGTDSDHLTMTMLLFDRRLSSL</sequence>
<dbReference type="RefSeq" id="XP_023628581.1">
    <property type="nucleotide sequence ID" value="XM_023772813.1"/>
</dbReference>
<accession>A0A2D3UVE9</accession>
<reference evidence="1 2" key="1">
    <citation type="submission" date="2016-03" db="EMBL/GenBank/DDBJ databases">
        <authorList>
            <person name="Ploux O."/>
        </authorList>
    </citation>
    <scope>NUCLEOTIDE SEQUENCE [LARGE SCALE GENOMIC DNA]</scope>
    <source>
        <strain evidence="1 2">URUG2</strain>
    </source>
</reference>
<name>A0A2D3UVE9_9PEZI</name>